<dbReference type="InterPro" id="IPR002123">
    <property type="entry name" value="Plipid/glycerol_acylTrfase"/>
</dbReference>
<gene>
    <name evidence="10" type="ORF">EDC19_0903</name>
</gene>
<dbReference type="Proteomes" id="UP000294545">
    <property type="component" value="Unassembled WGS sequence"/>
</dbReference>
<evidence type="ECO:0000256" key="3">
    <source>
        <dbReference type="ARBA" id="ARBA00022516"/>
    </source>
</evidence>
<dbReference type="PANTHER" id="PTHR10434:SF64">
    <property type="entry name" value="1-ACYL-SN-GLYCEROL-3-PHOSPHATE ACYLTRANSFERASE-RELATED"/>
    <property type="match status" value="1"/>
</dbReference>
<comment type="similarity">
    <text evidence="2 7">Belongs to the 1-acyl-sn-glycerol-3-phosphate acyltransferase family.</text>
</comment>
<evidence type="ECO:0000256" key="4">
    <source>
        <dbReference type="ARBA" id="ARBA00022679"/>
    </source>
</evidence>
<feature type="transmembrane region" description="Helical" evidence="8">
    <location>
        <begin position="6"/>
        <end position="23"/>
    </location>
</feature>
<dbReference type="AlphaFoldDB" id="A0A4V2Q1Q3"/>
<comment type="caution">
    <text evidence="10">The sequence shown here is derived from an EMBL/GenBank/DDBJ whole genome shotgun (WGS) entry which is preliminary data.</text>
</comment>
<dbReference type="OrthoDB" id="9803035at2"/>
<evidence type="ECO:0000313" key="10">
    <source>
        <dbReference type="EMBL" id="TCK98481.1"/>
    </source>
</evidence>
<evidence type="ECO:0000256" key="5">
    <source>
        <dbReference type="ARBA" id="ARBA00023098"/>
    </source>
</evidence>
<dbReference type="SMART" id="SM00563">
    <property type="entry name" value="PlsC"/>
    <property type="match status" value="1"/>
</dbReference>
<name>A0A4V2Q1Q3_9FIRM</name>
<comment type="domain">
    <text evidence="7">The HXXXXD motif is essential for acyltransferase activity and may constitute the binding site for the phosphate moiety of the glycerol-3-phosphate.</text>
</comment>
<comment type="pathway">
    <text evidence="1">Lipid metabolism.</text>
</comment>
<keyword evidence="5 7" id="KW-0443">Lipid metabolism</keyword>
<dbReference type="SUPFAM" id="SSF69593">
    <property type="entry name" value="Glycerol-3-phosphate (1)-acyltransferase"/>
    <property type="match status" value="1"/>
</dbReference>
<proteinExistence type="inferred from homology"/>
<keyword evidence="7" id="KW-1208">Phospholipid metabolism</keyword>
<keyword evidence="7" id="KW-0594">Phospholipid biosynthesis</keyword>
<dbReference type="Pfam" id="PF01553">
    <property type="entry name" value="Acyltransferase"/>
    <property type="match status" value="1"/>
</dbReference>
<keyword evidence="4 7" id="KW-0808">Transferase</keyword>
<keyword evidence="11" id="KW-1185">Reference proteome</keyword>
<dbReference type="EC" id="2.3.1.51" evidence="7"/>
<keyword evidence="8" id="KW-1133">Transmembrane helix</keyword>
<dbReference type="EMBL" id="SMGQ01000011">
    <property type="protein sequence ID" value="TCK98481.1"/>
    <property type="molecule type" value="Genomic_DNA"/>
</dbReference>
<accession>A0A4V2Q1Q3</accession>
<dbReference type="GO" id="GO:0016020">
    <property type="term" value="C:membrane"/>
    <property type="evidence" value="ECO:0007669"/>
    <property type="project" value="InterPro"/>
</dbReference>
<evidence type="ECO:0000256" key="8">
    <source>
        <dbReference type="SAM" id="Phobius"/>
    </source>
</evidence>
<dbReference type="NCBIfam" id="TIGR00530">
    <property type="entry name" value="AGP_acyltrn"/>
    <property type="match status" value="1"/>
</dbReference>
<reference evidence="10 11" key="1">
    <citation type="submission" date="2019-03" db="EMBL/GenBank/DDBJ databases">
        <title>Genomic Encyclopedia of Type Strains, Phase IV (KMG-IV): sequencing the most valuable type-strain genomes for metagenomic binning, comparative biology and taxonomic classification.</title>
        <authorList>
            <person name="Goeker M."/>
        </authorList>
    </citation>
    <scope>NUCLEOTIDE SEQUENCE [LARGE SCALE GENOMIC DNA]</scope>
    <source>
        <strain evidence="10 11">DSM 24176</strain>
    </source>
</reference>
<dbReference type="CDD" id="cd07989">
    <property type="entry name" value="LPLAT_AGPAT-like"/>
    <property type="match status" value="1"/>
</dbReference>
<dbReference type="PANTHER" id="PTHR10434">
    <property type="entry name" value="1-ACYL-SN-GLYCEROL-3-PHOSPHATE ACYLTRANSFERASE"/>
    <property type="match status" value="1"/>
</dbReference>
<dbReference type="GO" id="GO:0006654">
    <property type="term" value="P:phosphatidic acid biosynthetic process"/>
    <property type="evidence" value="ECO:0007669"/>
    <property type="project" value="TreeGrafter"/>
</dbReference>
<dbReference type="GO" id="GO:0003841">
    <property type="term" value="F:1-acylglycerol-3-phosphate O-acyltransferase activity"/>
    <property type="evidence" value="ECO:0007669"/>
    <property type="project" value="UniProtKB-UniRule"/>
</dbReference>
<evidence type="ECO:0000256" key="1">
    <source>
        <dbReference type="ARBA" id="ARBA00005189"/>
    </source>
</evidence>
<keyword evidence="8" id="KW-0812">Transmembrane</keyword>
<keyword evidence="6 7" id="KW-0012">Acyltransferase</keyword>
<dbReference type="RefSeq" id="WP_132281127.1">
    <property type="nucleotide sequence ID" value="NZ_SMGQ01000011.1"/>
</dbReference>
<evidence type="ECO:0000256" key="2">
    <source>
        <dbReference type="ARBA" id="ARBA00008655"/>
    </source>
</evidence>
<protein>
    <recommendedName>
        <fullName evidence="7">1-acyl-sn-glycerol-3-phosphate acyltransferase</fullName>
        <ecNumber evidence="7">2.3.1.51</ecNumber>
    </recommendedName>
</protein>
<evidence type="ECO:0000313" key="11">
    <source>
        <dbReference type="Proteomes" id="UP000294545"/>
    </source>
</evidence>
<keyword evidence="8" id="KW-0472">Membrane</keyword>
<organism evidence="10 11">
    <name type="scientific">Natranaerovirga hydrolytica</name>
    <dbReference type="NCBI Taxonomy" id="680378"/>
    <lineage>
        <taxon>Bacteria</taxon>
        <taxon>Bacillati</taxon>
        <taxon>Bacillota</taxon>
        <taxon>Clostridia</taxon>
        <taxon>Lachnospirales</taxon>
        <taxon>Natranaerovirgaceae</taxon>
        <taxon>Natranaerovirga</taxon>
    </lineage>
</organism>
<feature type="domain" description="Phospholipid/glycerol acyltransferase" evidence="9">
    <location>
        <begin position="74"/>
        <end position="188"/>
    </location>
</feature>
<sequence>MIRTIFWFVSFALYQIMSLSFLLKYKVLVKMKKEEEAKKYLFKVTSRWARYMIKTTGSKVNVTGINNIPEDEAVLFVSNHQGNFDIPLLLGYIPRNIGFVAKVELQKVPIVSTWMKLINCVFINRKDTRQSLEAIINGIKYLKKGHSMVLFPEGTRSKGDKVNDFKAGSMKMALKSKVKVIPVTIDGSYKMLEKNGRITKTTVNIVIHQPIETASLTKEEEKELHNNLKTIISR</sequence>
<evidence type="ECO:0000259" key="9">
    <source>
        <dbReference type="SMART" id="SM00563"/>
    </source>
</evidence>
<evidence type="ECO:0000256" key="7">
    <source>
        <dbReference type="RuleBase" id="RU361267"/>
    </source>
</evidence>
<keyword evidence="3 7" id="KW-0444">Lipid biosynthesis</keyword>
<evidence type="ECO:0000256" key="6">
    <source>
        <dbReference type="ARBA" id="ARBA00023315"/>
    </source>
</evidence>
<comment type="catalytic activity">
    <reaction evidence="7">
        <text>a 1-acyl-sn-glycero-3-phosphate + an acyl-CoA = a 1,2-diacyl-sn-glycero-3-phosphate + CoA</text>
        <dbReference type="Rhea" id="RHEA:19709"/>
        <dbReference type="ChEBI" id="CHEBI:57287"/>
        <dbReference type="ChEBI" id="CHEBI:57970"/>
        <dbReference type="ChEBI" id="CHEBI:58342"/>
        <dbReference type="ChEBI" id="CHEBI:58608"/>
        <dbReference type="EC" id="2.3.1.51"/>
    </reaction>
</comment>
<dbReference type="InterPro" id="IPR004552">
    <property type="entry name" value="AGP_acyltrans"/>
</dbReference>